<dbReference type="InterPro" id="IPR029052">
    <property type="entry name" value="Metallo-depent_PP-like"/>
</dbReference>
<dbReference type="Gene3D" id="3.60.21.10">
    <property type="match status" value="1"/>
</dbReference>
<evidence type="ECO:0000259" key="2">
    <source>
        <dbReference type="Pfam" id="PF00149"/>
    </source>
</evidence>
<organism evidence="3 4">
    <name type="scientific">Rhypophila decipiens</name>
    <dbReference type="NCBI Taxonomy" id="261697"/>
    <lineage>
        <taxon>Eukaryota</taxon>
        <taxon>Fungi</taxon>
        <taxon>Dikarya</taxon>
        <taxon>Ascomycota</taxon>
        <taxon>Pezizomycotina</taxon>
        <taxon>Sordariomycetes</taxon>
        <taxon>Sordariomycetidae</taxon>
        <taxon>Sordariales</taxon>
        <taxon>Naviculisporaceae</taxon>
        <taxon>Rhypophila</taxon>
    </lineage>
</organism>
<dbReference type="InterPro" id="IPR004843">
    <property type="entry name" value="Calcineurin-like_PHP"/>
</dbReference>
<dbReference type="EMBL" id="MU858288">
    <property type="protein sequence ID" value="KAK4207549.1"/>
    <property type="molecule type" value="Genomic_DNA"/>
</dbReference>
<comment type="caution">
    <text evidence="3">The sequence shown here is derived from an EMBL/GenBank/DDBJ whole genome shotgun (WGS) entry which is preliminary data.</text>
</comment>
<dbReference type="CDD" id="cd07383">
    <property type="entry name" value="MPP_Dcr2"/>
    <property type="match status" value="1"/>
</dbReference>
<gene>
    <name evidence="3" type="ORF">QBC37DRAFT_298514</name>
</gene>
<dbReference type="GO" id="GO:0005737">
    <property type="term" value="C:cytoplasm"/>
    <property type="evidence" value="ECO:0007669"/>
    <property type="project" value="TreeGrafter"/>
</dbReference>
<keyword evidence="4" id="KW-1185">Reference proteome</keyword>
<dbReference type="PANTHER" id="PTHR32440">
    <property type="entry name" value="PHOSPHATASE DCR2-RELATED-RELATED"/>
    <property type="match status" value="1"/>
</dbReference>
<accession>A0AAN7B265</accession>
<evidence type="ECO:0000313" key="4">
    <source>
        <dbReference type="Proteomes" id="UP001301769"/>
    </source>
</evidence>
<name>A0AAN7B265_9PEZI</name>
<reference evidence="3" key="1">
    <citation type="journal article" date="2023" name="Mol. Phylogenet. Evol.">
        <title>Genome-scale phylogeny and comparative genomics of the fungal order Sordariales.</title>
        <authorList>
            <person name="Hensen N."/>
            <person name="Bonometti L."/>
            <person name="Westerberg I."/>
            <person name="Brannstrom I.O."/>
            <person name="Guillou S."/>
            <person name="Cros-Aarteil S."/>
            <person name="Calhoun S."/>
            <person name="Haridas S."/>
            <person name="Kuo A."/>
            <person name="Mondo S."/>
            <person name="Pangilinan J."/>
            <person name="Riley R."/>
            <person name="LaButti K."/>
            <person name="Andreopoulos B."/>
            <person name="Lipzen A."/>
            <person name="Chen C."/>
            <person name="Yan M."/>
            <person name="Daum C."/>
            <person name="Ng V."/>
            <person name="Clum A."/>
            <person name="Steindorff A."/>
            <person name="Ohm R.A."/>
            <person name="Martin F."/>
            <person name="Silar P."/>
            <person name="Natvig D.O."/>
            <person name="Lalanne C."/>
            <person name="Gautier V."/>
            <person name="Ament-Velasquez S.L."/>
            <person name="Kruys A."/>
            <person name="Hutchinson M.I."/>
            <person name="Powell A.J."/>
            <person name="Barry K."/>
            <person name="Miller A.N."/>
            <person name="Grigoriev I.V."/>
            <person name="Debuchy R."/>
            <person name="Gladieux P."/>
            <person name="Hiltunen Thoren M."/>
            <person name="Johannesson H."/>
        </authorList>
    </citation>
    <scope>NUCLEOTIDE SEQUENCE</scope>
    <source>
        <strain evidence="3">PSN293</strain>
    </source>
</reference>
<protein>
    <submittedName>
        <fullName evidence="3">Metallo-dependent phosphatase-like protein</fullName>
    </submittedName>
</protein>
<feature type="signal peptide" evidence="1">
    <location>
        <begin position="1"/>
        <end position="18"/>
    </location>
</feature>
<dbReference type="AlphaFoldDB" id="A0AAN7B265"/>
<feature type="chain" id="PRO_5043035391" evidence="1">
    <location>
        <begin position="19"/>
        <end position="425"/>
    </location>
</feature>
<dbReference type="Proteomes" id="UP001301769">
    <property type="component" value="Unassembled WGS sequence"/>
</dbReference>
<sequence length="425" mass="46769">MFAIILGVFLLLSSPGQQYPFLPGSKHSNQELAPLSFNQNGRFRISIFEDLHFGENAWDTWGPAQDVKSVGVINQVLDSEPDIDFVVLNGDLITGENTFVENSTLYLDQMVAPIVERNLTWSSTYGNHDSSFNLSRNHIFDHEVSQWPLHSRTRSMVSHPNAGVSNYYLPVYPRPDCTATTCLPALILWFFDSRGGHFFQQSTATGPNRTNVSTWITQADWVDENVVTWFQETNSEIQSQSDGKVIPSLAFVHIPINASHTLQEKGINAHKQPGVNEDNPIGGQGLGWCADGRNDGTCAYGEQDVPFMKALASTQGLVAVFSGHDHGDTWCARWDGTIPSETTGRKGNKRGLDLCFGQHTGHGGYGNFIRGGRQVLVTLDGIGSGGKDAELDTWIRLENGNVVGAVTLNNTYGHDVYPVTPDERT</sequence>
<evidence type="ECO:0000256" key="1">
    <source>
        <dbReference type="SAM" id="SignalP"/>
    </source>
</evidence>
<dbReference type="SUPFAM" id="SSF56300">
    <property type="entry name" value="Metallo-dependent phosphatases"/>
    <property type="match status" value="1"/>
</dbReference>
<dbReference type="Pfam" id="PF00149">
    <property type="entry name" value="Metallophos"/>
    <property type="match status" value="1"/>
</dbReference>
<feature type="domain" description="Calcineurin-like phosphoesterase" evidence="2">
    <location>
        <begin position="50"/>
        <end position="327"/>
    </location>
</feature>
<keyword evidence="1" id="KW-0732">Signal</keyword>
<proteinExistence type="predicted"/>
<reference evidence="3" key="2">
    <citation type="submission" date="2023-05" db="EMBL/GenBank/DDBJ databases">
        <authorList>
            <consortium name="Lawrence Berkeley National Laboratory"/>
            <person name="Steindorff A."/>
            <person name="Hensen N."/>
            <person name="Bonometti L."/>
            <person name="Westerberg I."/>
            <person name="Brannstrom I.O."/>
            <person name="Guillou S."/>
            <person name="Cros-Aarteil S."/>
            <person name="Calhoun S."/>
            <person name="Haridas S."/>
            <person name="Kuo A."/>
            <person name="Mondo S."/>
            <person name="Pangilinan J."/>
            <person name="Riley R."/>
            <person name="Labutti K."/>
            <person name="Andreopoulos B."/>
            <person name="Lipzen A."/>
            <person name="Chen C."/>
            <person name="Yanf M."/>
            <person name="Daum C."/>
            <person name="Ng V."/>
            <person name="Clum A."/>
            <person name="Ohm R."/>
            <person name="Martin F."/>
            <person name="Silar P."/>
            <person name="Natvig D."/>
            <person name="Lalanne C."/>
            <person name="Gautier V."/>
            <person name="Ament-Velasquez S.L."/>
            <person name="Kruys A."/>
            <person name="Hutchinson M.I."/>
            <person name="Powell A.J."/>
            <person name="Barry K."/>
            <person name="Miller A.N."/>
            <person name="Grigoriev I.V."/>
            <person name="Debuchy R."/>
            <person name="Gladieux P."/>
            <person name="Thoren M.H."/>
            <person name="Johannesson H."/>
        </authorList>
    </citation>
    <scope>NUCLEOTIDE SEQUENCE</scope>
    <source>
        <strain evidence="3">PSN293</strain>
    </source>
</reference>
<dbReference type="PANTHER" id="PTHR32440:SF11">
    <property type="entry name" value="METALLOPHOSPHOESTERASE DOMAIN-CONTAINING PROTEIN"/>
    <property type="match status" value="1"/>
</dbReference>
<evidence type="ECO:0000313" key="3">
    <source>
        <dbReference type="EMBL" id="KAK4207549.1"/>
    </source>
</evidence>
<dbReference type="GO" id="GO:0016788">
    <property type="term" value="F:hydrolase activity, acting on ester bonds"/>
    <property type="evidence" value="ECO:0007669"/>
    <property type="project" value="TreeGrafter"/>
</dbReference>